<gene>
    <name evidence="1" type="ORF">SCODWIG_02672</name>
</gene>
<dbReference type="AlphaFoldDB" id="A0A376B8H2"/>
<evidence type="ECO:0000313" key="2">
    <source>
        <dbReference type="Proteomes" id="UP000262825"/>
    </source>
</evidence>
<name>A0A376B8H2_9ASCO</name>
<protein>
    <submittedName>
        <fullName evidence="1">Uncharacterized protein</fullName>
    </submittedName>
</protein>
<evidence type="ECO:0000313" key="1">
    <source>
        <dbReference type="EMBL" id="SSD60911.1"/>
    </source>
</evidence>
<dbReference type="Proteomes" id="UP000262825">
    <property type="component" value="Unassembled WGS sequence"/>
</dbReference>
<sequence length="223" mass="25074">MTLNMKKDTGMMCIATNNTTGSITDLSESIEQLSLSKDAITSSLDLNSAGDRPNKNIKVIKPIEISPNTGEVLVRKSTGKTKLRKGQSQVDYLKQKHKYLEIDGGPTVKEENYLLNSTFELVHLVTSLEPALAKEGVVDTQEKCDLLVKTFSDKQQRALLNYLCNSFYYQKKYSDCYSLASKLVKSYHVIDTKNRLKKEIEELERLCTRAKDKARGNAPNAQD</sequence>
<proteinExistence type="predicted"/>
<reference evidence="2" key="1">
    <citation type="submission" date="2018-06" db="EMBL/GenBank/DDBJ databases">
        <authorList>
            <person name="Guldener U."/>
        </authorList>
    </citation>
    <scope>NUCLEOTIDE SEQUENCE [LARGE SCALE GENOMIC DNA]</scope>
    <source>
        <strain evidence="2">UTAD17</strain>
    </source>
</reference>
<dbReference type="EMBL" id="UFAJ01000495">
    <property type="protein sequence ID" value="SSD60911.1"/>
    <property type="molecule type" value="Genomic_DNA"/>
</dbReference>
<dbReference type="VEuPathDB" id="FungiDB:SCODWIG_02672"/>
<accession>A0A376B8H2</accession>
<keyword evidence="2" id="KW-1185">Reference proteome</keyword>
<organism evidence="1 2">
    <name type="scientific">Saccharomycodes ludwigii</name>
    <dbReference type="NCBI Taxonomy" id="36035"/>
    <lineage>
        <taxon>Eukaryota</taxon>
        <taxon>Fungi</taxon>
        <taxon>Dikarya</taxon>
        <taxon>Ascomycota</taxon>
        <taxon>Saccharomycotina</taxon>
        <taxon>Saccharomycetes</taxon>
        <taxon>Saccharomycodales</taxon>
        <taxon>Saccharomycodaceae</taxon>
        <taxon>Saccharomycodes</taxon>
    </lineage>
</organism>